<dbReference type="Gene3D" id="3.30.420.40">
    <property type="match status" value="2"/>
</dbReference>
<dbReference type="Pfam" id="PF11104">
    <property type="entry name" value="PilM_2"/>
    <property type="match status" value="1"/>
</dbReference>
<dbReference type="NCBIfam" id="TIGR01175">
    <property type="entry name" value="pilM"/>
    <property type="match status" value="1"/>
</dbReference>
<dbReference type="PIRSF" id="PIRSF019169">
    <property type="entry name" value="PilM"/>
    <property type="match status" value="1"/>
</dbReference>
<dbReference type="RefSeq" id="WP_093881859.1">
    <property type="nucleotide sequence ID" value="NZ_FOBS01000001.1"/>
</dbReference>
<sequence length="370" mass="40546">MLDFKSLFSSSIFSSGLFSNSKHLAGLDIGSSSLKLAEIVESPKGGYLLNRFSQLPLPRGIIVDGIINDPSLLTAKLKELFKTSGNLRKGIVTSLSGHSVIIKKVGFPTMEEEEMRDMIREDAAQYLPFDNMDEVNFDFQIIGENEYNSNQLDVLLVAAKKDIIDSYTDALQAAGLEVVIMDVDSFALETVYEENYDFDEDDIVALVNIGASITNINVVRNDASIFTRDFTLGGNTITESLSERLGVSFDEAERIKIEGPEGSGLDANEFALTLMEYAEPICAEIERSIEFFRSTFGGDYIKNVLLSGGGAKLPGIAQDLHQRLGVDTEVFNPFQKIAINNKNVDASLVEQIGPALAVSMGLALRRVEDK</sequence>
<dbReference type="AlphaFoldDB" id="A0A1H7UFH6"/>
<evidence type="ECO:0000313" key="1">
    <source>
        <dbReference type="EMBL" id="SEL95485.1"/>
    </source>
</evidence>
<dbReference type="STRING" id="43775.SAMN04489760_101145"/>
<protein>
    <submittedName>
        <fullName evidence="1">Type IV pilus assembly protein PilM</fullName>
    </submittedName>
</protein>
<dbReference type="SUPFAM" id="SSF53067">
    <property type="entry name" value="Actin-like ATPase domain"/>
    <property type="match status" value="2"/>
</dbReference>
<evidence type="ECO:0000313" key="2">
    <source>
        <dbReference type="Proteomes" id="UP000198744"/>
    </source>
</evidence>
<dbReference type="InterPro" id="IPR005883">
    <property type="entry name" value="PilM"/>
</dbReference>
<organism evidence="1 2">
    <name type="scientific">Syntrophus gentianae</name>
    <dbReference type="NCBI Taxonomy" id="43775"/>
    <lineage>
        <taxon>Bacteria</taxon>
        <taxon>Pseudomonadati</taxon>
        <taxon>Thermodesulfobacteriota</taxon>
        <taxon>Syntrophia</taxon>
        <taxon>Syntrophales</taxon>
        <taxon>Syntrophaceae</taxon>
        <taxon>Syntrophus</taxon>
    </lineage>
</organism>
<keyword evidence="2" id="KW-1185">Reference proteome</keyword>
<dbReference type="Proteomes" id="UP000198744">
    <property type="component" value="Unassembled WGS sequence"/>
</dbReference>
<dbReference type="EMBL" id="FOBS01000001">
    <property type="protein sequence ID" value="SEL95485.1"/>
    <property type="molecule type" value="Genomic_DNA"/>
</dbReference>
<dbReference type="PANTHER" id="PTHR32432:SF3">
    <property type="entry name" value="ETHANOLAMINE UTILIZATION PROTEIN EUTJ"/>
    <property type="match status" value="1"/>
</dbReference>
<dbReference type="CDD" id="cd24049">
    <property type="entry name" value="ASKHA_NBD_PilM"/>
    <property type="match status" value="1"/>
</dbReference>
<reference evidence="1 2" key="1">
    <citation type="submission" date="2016-10" db="EMBL/GenBank/DDBJ databases">
        <authorList>
            <person name="de Groot N.N."/>
        </authorList>
    </citation>
    <scope>NUCLEOTIDE SEQUENCE [LARGE SCALE GENOMIC DNA]</scope>
    <source>
        <strain evidence="1 2">DSM 8423</strain>
    </source>
</reference>
<accession>A0A1H7UFH6</accession>
<dbReference type="Gene3D" id="3.30.1490.300">
    <property type="match status" value="1"/>
</dbReference>
<name>A0A1H7UFH6_9BACT</name>
<dbReference type="InterPro" id="IPR050696">
    <property type="entry name" value="FtsA/MreB"/>
</dbReference>
<dbReference type="InterPro" id="IPR043129">
    <property type="entry name" value="ATPase_NBD"/>
</dbReference>
<dbReference type="OrthoDB" id="9773403at2"/>
<gene>
    <name evidence="1" type="ORF">SAMN04489760_101145</name>
</gene>
<proteinExistence type="predicted"/>
<dbReference type="PANTHER" id="PTHR32432">
    <property type="entry name" value="CELL DIVISION PROTEIN FTSA-RELATED"/>
    <property type="match status" value="1"/>
</dbReference>